<feature type="transmembrane region" description="Helical" evidence="7">
    <location>
        <begin position="273"/>
        <end position="298"/>
    </location>
</feature>
<keyword evidence="6 7" id="KW-0472">Membrane</keyword>
<dbReference type="PANTHER" id="PTHR42718:SF47">
    <property type="entry name" value="METHYL VIOLOGEN RESISTANCE PROTEIN SMVA"/>
    <property type="match status" value="1"/>
</dbReference>
<feature type="transmembrane region" description="Helical" evidence="7">
    <location>
        <begin position="53"/>
        <end position="72"/>
    </location>
</feature>
<gene>
    <name evidence="9" type="primary">qacA</name>
    <name evidence="9" type="ORF">GCM10017600_39370</name>
</gene>
<keyword evidence="4 7" id="KW-0812">Transmembrane</keyword>
<evidence type="ECO:0000256" key="6">
    <source>
        <dbReference type="ARBA" id="ARBA00023136"/>
    </source>
</evidence>
<feature type="transmembrane region" description="Helical" evidence="7">
    <location>
        <begin position="480"/>
        <end position="497"/>
    </location>
</feature>
<evidence type="ECO:0000256" key="1">
    <source>
        <dbReference type="ARBA" id="ARBA00004651"/>
    </source>
</evidence>
<dbReference type="GO" id="GO:0005886">
    <property type="term" value="C:plasma membrane"/>
    <property type="evidence" value="ECO:0007669"/>
    <property type="project" value="UniProtKB-SubCell"/>
</dbReference>
<feature type="transmembrane region" description="Helical" evidence="7">
    <location>
        <begin position="310"/>
        <end position="331"/>
    </location>
</feature>
<protein>
    <submittedName>
        <fullName evidence="9">Quaternary ammonium compound efflux MFS transporter QacA</fullName>
    </submittedName>
</protein>
<evidence type="ECO:0000259" key="8">
    <source>
        <dbReference type="PROSITE" id="PS50850"/>
    </source>
</evidence>
<feature type="transmembrane region" description="Helical" evidence="7">
    <location>
        <begin position="338"/>
        <end position="357"/>
    </location>
</feature>
<accession>A0A9W6I1Y9</accession>
<dbReference type="EMBL" id="BSEV01000008">
    <property type="protein sequence ID" value="GLK10531.1"/>
    <property type="molecule type" value="Genomic_DNA"/>
</dbReference>
<dbReference type="Proteomes" id="UP001143474">
    <property type="component" value="Unassembled WGS sequence"/>
</dbReference>
<reference evidence="9" key="1">
    <citation type="journal article" date="2014" name="Int. J. Syst. Evol. Microbiol.">
        <title>Complete genome sequence of Corynebacterium casei LMG S-19264T (=DSM 44701T), isolated from a smear-ripened cheese.</title>
        <authorList>
            <consortium name="US DOE Joint Genome Institute (JGI-PGF)"/>
            <person name="Walter F."/>
            <person name="Albersmeier A."/>
            <person name="Kalinowski J."/>
            <person name="Ruckert C."/>
        </authorList>
    </citation>
    <scope>NUCLEOTIDE SEQUENCE</scope>
    <source>
        <strain evidence="9">VKM Ac-2007</strain>
    </source>
</reference>
<comment type="subcellular location">
    <subcellularLocation>
        <location evidence="1">Cell membrane</location>
        <topology evidence="1">Multi-pass membrane protein</topology>
    </subcellularLocation>
</comment>
<organism evidence="9 10">
    <name type="scientific">Streptosporangium carneum</name>
    <dbReference type="NCBI Taxonomy" id="47481"/>
    <lineage>
        <taxon>Bacteria</taxon>
        <taxon>Bacillati</taxon>
        <taxon>Actinomycetota</taxon>
        <taxon>Actinomycetes</taxon>
        <taxon>Streptosporangiales</taxon>
        <taxon>Streptosporangiaceae</taxon>
        <taxon>Streptosporangium</taxon>
    </lineage>
</organism>
<reference evidence="9" key="2">
    <citation type="submission" date="2023-01" db="EMBL/GenBank/DDBJ databases">
        <authorList>
            <person name="Sun Q."/>
            <person name="Evtushenko L."/>
        </authorList>
    </citation>
    <scope>NUCLEOTIDE SEQUENCE</scope>
    <source>
        <strain evidence="9">VKM Ac-2007</strain>
    </source>
</reference>
<dbReference type="RefSeq" id="WP_271218950.1">
    <property type="nucleotide sequence ID" value="NZ_BAAAVD010000055.1"/>
</dbReference>
<evidence type="ECO:0000256" key="5">
    <source>
        <dbReference type="ARBA" id="ARBA00022989"/>
    </source>
</evidence>
<dbReference type="InterPro" id="IPR011701">
    <property type="entry name" value="MFS"/>
</dbReference>
<evidence type="ECO:0000256" key="3">
    <source>
        <dbReference type="ARBA" id="ARBA00022475"/>
    </source>
</evidence>
<dbReference type="Pfam" id="PF07690">
    <property type="entry name" value="MFS_1"/>
    <property type="match status" value="1"/>
</dbReference>
<dbReference type="CDD" id="cd17321">
    <property type="entry name" value="MFS_MMR_MDR_like"/>
    <property type="match status" value="1"/>
</dbReference>
<dbReference type="GO" id="GO:0022857">
    <property type="term" value="F:transmembrane transporter activity"/>
    <property type="evidence" value="ECO:0007669"/>
    <property type="project" value="InterPro"/>
</dbReference>
<feature type="transmembrane region" description="Helical" evidence="7">
    <location>
        <begin position="109"/>
        <end position="134"/>
    </location>
</feature>
<sequence length="508" mass="52539">MSLATHTPPVSARRRWASAVVLSASLLVITMDMTILNIAIPDMAAALRPTSDQLLWIVDVYSLVLAGLLVSMSAVGDRWGRKRMLLTGYAVFGGASVLVLLAGTAETTIALRAALGVGGAMIMPTTLSMIRTVFADPAERARALGLWAAVSGLGAAVGPIVGGLLLEYFSWQAAFLVNVPLMVLALVAGALILPESRSSRPGRWDVVGASLSLVGMVLLVWALKRFAKEESLAVLDGWIALVAAGAALTLFVVRCLRRPDPLLDMRLFTSRQFTAGVVAALGSTFAIAAAFLLLAQWMQLVEGLGPIQTGVRLLPVAAAGTLASLLAPWLAQRTGARSVLAGGLAVAGVGLLVLFLVPGDLTYVHVLLALCLVGAGIGSLAIGSAMIMSGSPDDKAGNAAAIEETSYDLGNVLGVAILGSLAALFYRAGLNDLGMFESSAADAARESLGSAVAIADRLALPDLAARASAVFTDSMRMTSLFGGLMMLAVGIAVFVITPKGTDINRQQH</sequence>
<dbReference type="PRINTS" id="PR01036">
    <property type="entry name" value="TCRTETB"/>
</dbReference>
<name>A0A9W6I1Y9_9ACTN</name>
<comment type="caution">
    <text evidence="9">The sequence shown here is derived from an EMBL/GenBank/DDBJ whole genome shotgun (WGS) entry which is preliminary data.</text>
</comment>
<dbReference type="AlphaFoldDB" id="A0A9W6I1Y9"/>
<keyword evidence="10" id="KW-1185">Reference proteome</keyword>
<keyword evidence="2" id="KW-0813">Transport</keyword>
<feature type="transmembrane region" description="Helical" evidence="7">
    <location>
        <begin position="235"/>
        <end position="253"/>
    </location>
</feature>
<dbReference type="InterPro" id="IPR036259">
    <property type="entry name" value="MFS_trans_sf"/>
</dbReference>
<feature type="transmembrane region" description="Helical" evidence="7">
    <location>
        <begin position="146"/>
        <end position="165"/>
    </location>
</feature>
<evidence type="ECO:0000256" key="4">
    <source>
        <dbReference type="ARBA" id="ARBA00022692"/>
    </source>
</evidence>
<evidence type="ECO:0000313" key="9">
    <source>
        <dbReference type="EMBL" id="GLK10531.1"/>
    </source>
</evidence>
<dbReference type="SUPFAM" id="SSF103473">
    <property type="entry name" value="MFS general substrate transporter"/>
    <property type="match status" value="1"/>
</dbReference>
<dbReference type="InterPro" id="IPR020846">
    <property type="entry name" value="MFS_dom"/>
</dbReference>
<keyword evidence="3" id="KW-1003">Cell membrane</keyword>
<feature type="domain" description="Major facilitator superfamily (MFS) profile" evidence="8">
    <location>
        <begin position="18"/>
        <end position="500"/>
    </location>
</feature>
<feature type="transmembrane region" description="Helical" evidence="7">
    <location>
        <begin position="204"/>
        <end position="223"/>
    </location>
</feature>
<evidence type="ECO:0000256" key="7">
    <source>
        <dbReference type="SAM" id="Phobius"/>
    </source>
</evidence>
<dbReference type="Gene3D" id="1.20.1720.10">
    <property type="entry name" value="Multidrug resistance protein D"/>
    <property type="match status" value="1"/>
</dbReference>
<dbReference type="Gene3D" id="1.20.1250.20">
    <property type="entry name" value="MFS general substrate transporter like domains"/>
    <property type="match status" value="1"/>
</dbReference>
<evidence type="ECO:0000256" key="2">
    <source>
        <dbReference type="ARBA" id="ARBA00022448"/>
    </source>
</evidence>
<feature type="transmembrane region" description="Helical" evidence="7">
    <location>
        <begin position="84"/>
        <end position="103"/>
    </location>
</feature>
<feature type="transmembrane region" description="Helical" evidence="7">
    <location>
        <begin position="171"/>
        <end position="192"/>
    </location>
</feature>
<proteinExistence type="predicted"/>
<dbReference type="PANTHER" id="PTHR42718">
    <property type="entry name" value="MAJOR FACILITATOR SUPERFAMILY MULTIDRUG TRANSPORTER MFSC"/>
    <property type="match status" value="1"/>
</dbReference>
<feature type="transmembrane region" description="Helical" evidence="7">
    <location>
        <begin position="409"/>
        <end position="428"/>
    </location>
</feature>
<keyword evidence="5 7" id="KW-1133">Transmembrane helix</keyword>
<dbReference type="PROSITE" id="PS50850">
    <property type="entry name" value="MFS"/>
    <property type="match status" value="1"/>
</dbReference>
<feature type="transmembrane region" description="Helical" evidence="7">
    <location>
        <begin position="363"/>
        <end position="388"/>
    </location>
</feature>
<evidence type="ECO:0000313" key="10">
    <source>
        <dbReference type="Proteomes" id="UP001143474"/>
    </source>
</evidence>
<feature type="transmembrane region" description="Helical" evidence="7">
    <location>
        <begin position="20"/>
        <end position="41"/>
    </location>
</feature>